<protein>
    <recommendedName>
        <fullName evidence="8">Methyltransferase</fullName>
    </recommendedName>
</protein>
<feature type="transmembrane region" description="Helical" evidence="5">
    <location>
        <begin position="68"/>
        <end position="86"/>
    </location>
</feature>
<dbReference type="EMBL" id="JAAQPH010000002">
    <property type="protein sequence ID" value="NIA67742.1"/>
    <property type="molecule type" value="Genomic_DNA"/>
</dbReference>
<keyword evidence="2 5" id="KW-0812">Transmembrane</keyword>
<keyword evidence="7" id="KW-1185">Reference proteome</keyword>
<comment type="subcellular location">
    <subcellularLocation>
        <location evidence="1">Membrane</location>
        <topology evidence="1">Multi-pass membrane protein</topology>
    </subcellularLocation>
</comment>
<feature type="transmembrane region" description="Helical" evidence="5">
    <location>
        <begin position="118"/>
        <end position="144"/>
    </location>
</feature>
<sequence length="171" mass="19175">MSILWAVLILVAVQRLAELVYARHNTRQLLAEGGREVGAGHYPLLVGLHSLWLLAILLFVAPETQPQWFLLGAFLILQLLRVWVLATLGRYWTTRIITLPTAPLVRKGPYRFVRHPNYLIVAGEILVLPLAFGAWEIALIFSLANAAILAIRIRCEENAIAPRRSATLRSP</sequence>
<dbReference type="RefSeq" id="WP_167221577.1">
    <property type="nucleotide sequence ID" value="NZ_JAAQPH010000002.1"/>
</dbReference>
<dbReference type="GO" id="GO:0004671">
    <property type="term" value="F:protein C-terminal S-isoprenylcysteine carboxyl O-methyltransferase activity"/>
    <property type="evidence" value="ECO:0007669"/>
    <property type="project" value="InterPro"/>
</dbReference>
<dbReference type="PANTHER" id="PTHR43847">
    <property type="entry name" value="BLL3993 PROTEIN"/>
    <property type="match status" value="1"/>
</dbReference>
<name>A0A967EUY9_9PROT</name>
<evidence type="ECO:0000256" key="4">
    <source>
        <dbReference type="ARBA" id="ARBA00023136"/>
    </source>
</evidence>
<proteinExistence type="predicted"/>
<evidence type="ECO:0000256" key="3">
    <source>
        <dbReference type="ARBA" id="ARBA00022989"/>
    </source>
</evidence>
<reference evidence="6" key="1">
    <citation type="submission" date="2020-03" db="EMBL/GenBank/DDBJ databases">
        <title>Genome of Pelagibius litoralis DSM 21314T.</title>
        <authorList>
            <person name="Wang G."/>
        </authorList>
    </citation>
    <scope>NUCLEOTIDE SEQUENCE</scope>
    <source>
        <strain evidence="6">DSM 21314</strain>
    </source>
</reference>
<evidence type="ECO:0000313" key="7">
    <source>
        <dbReference type="Proteomes" id="UP000761264"/>
    </source>
</evidence>
<keyword evidence="3 5" id="KW-1133">Transmembrane helix</keyword>
<comment type="caution">
    <text evidence="6">The sequence shown here is derived from an EMBL/GenBank/DDBJ whole genome shotgun (WGS) entry which is preliminary data.</text>
</comment>
<dbReference type="AlphaFoldDB" id="A0A967EUY9"/>
<evidence type="ECO:0000313" key="6">
    <source>
        <dbReference type="EMBL" id="NIA67742.1"/>
    </source>
</evidence>
<organism evidence="6 7">
    <name type="scientific">Pelagibius litoralis</name>
    <dbReference type="NCBI Taxonomy" id="374515"/>
    <lineage>
        <taxon>Bacteria</taxon>
        <taxon>Pseudomonadati</taxon>
        <taxon>Pseudomonadota</taxon>
        <taxon>Alphaproteobacteria</taxon>
        <taxon>Rhodospirillales</taxon>
        <taxon>Rhodovibrionaceae</taxon>
        <taxon>Pelagibius</taxon>
    </lineage>
</organism>
<keyword evidence="4 5" id="KW-0472">Membrane</keyword>
<evidence type="ECO:0008006" key="8">
    <source>
        <dbReference type="Google" id="ProtNLM"/>
    </source>
</evidence>
<evidence type="ECO:0000256" key="1">
    <source>
        <dbReference type="ARBA" id="ARBA00004141"/>
    </source>
</evidence>
<accession>A0A967EUY9</accession>
<dbReference type="Proteomes" id="UP000761264">
    <property type="component" value="Unassembled WGS sequence"/>
</dbReference>
<dbReference type="GO" id="GO:0016020">
    <property type="term" value="C:membrane"/>
    <property type="evidence" value="ECO:0007669"/>
    <property type="project" value="UniProtKB-SubCell"/>
</dbReference>
<dbReference type="InterPro" id="IPR052527">
    <property type="entry name" value="Metal_cation-efflux_comp"/>
</dbReference>
<evidence type="ECO:0000256" key="5">
    <source>
        <dbReference type="SAM" id="Phobius"/>
    </source>
</evidence>
<feature type="transmembrane region" description="Helical" evidence="5">
    <location>
        <begin position="41"/>
        <end position="61"/>
    </location>
</feature>
<dbReference type="InterPro" id="IPR007269">
    <property type="entry name" value="ICMT_MeTrfase"/>
</dbReference>
<evidence type="ECO:0000256" key="2">
    <source>
        <dbReference type="ARBA" id="ARBA00022692"/>
    </source>
</evidence>
<dbReference type="Pfam" id="PF04140">
    <property type="entry name" value="ICMT"/>
    <property type="match status" value="1"/>
</dbReference>
<gene>
    <name evidence="6" type="ORF">HBA54_03990</name>
</gene>
<dbReference type="PANTHER" id="PTHR43847:SF1">
    <property type="entry name" value="BLL3993 PROTEIN"/>
    <property type="match status" value="1"/>
</dbReference>
<dbReference type="Gene3D" id="1.20.120.1630">
    <property type="match status" value="1"/>
</dbReference>